<dbReference type="InParanoid" id="A0A0D2GG56"/>
<organism evidence="2 3">
    <name type="scientific">Dethiosulfatarculus sandiegensis</name>
    <dbReference type="NCBI Taxonomy" id="1429043"/>
    <lineage>
        <taxon>Bacteria</taxon>
        <taxon>Pseudomonadati</taxon>
        <taxon>Thermodesulfobacteriota</taxon>
        <taxon>Desulfarculia</taxon>
        <taxon>Desulfarculales</taxon>
        <taxon>Desulfarculaceae</taxon>
        <taxon>Dethiosulfatarculus</taxon>
    </lineage>
</organism>
<feature type="compositionally biased region" description="Basic and acidic residues" evidence="1">
    <location>
        <begin position="9"/>
        <end position="18"/>
    </location>
</feature>
<name>A0A0D2GG56_9BACT</name>
<dbReference type="Proteomes" id="UP000032233">
    <property type="component" value="Unassembled WGS sequence"/>
</dbReference>
<evidence type="ECO:0000313" key="3">
    <source>
        <dbReference type="Proteomes" id="UP000032233"/>
    </source>
</evidence>
<keyword evidence="3" id="KW-1185">Reference proteome</keyword>
<feature type="region of interest" description="Disordered" evidence="1">
    <location>
        <begin position="1"/>
        <end position="29"/>
    </location>
</feature>
<reference evidence="2 3" key="1">
    <citation type="submission" date="2013-11" db="EMBL/GenBank/DDBJ databases">
        <title>Metagenomic analysis of a methanogenic consortium involved in long chain n-alkane degradation.</title>
        <authorList>
            <person name="Davidova I.A."/>
            <person name="Callaghan A.V."/>
            <person name="Wawrik B."/>
            <person name="Pruitt S."/>
            <person name="Marks C."/>
            <person name="Duncan K.E."/>
            <person name="Suflita J.M."/>
        </authorList>
    </citation>
    <scope>NUCLEOTIDE SEQUENCE [LARGE SCALE GENOMIC DNA]</scope>
    <source>
        <strain evidence="2 3">SPR</strain>
    </source>
</reference>
<comment type="caution">
    <text evidence="2">The sequence shown here is derived from an EMBL/GenBank/DDBJ whole genome shotgun (WGS) entry which is preliminary data.</text>
</comment>
<protein>
    <submittedName>
        <fullName evidence="2">Uncharacterized protein</fullName>
    </submittedName>
</protein>
<dbReference type="EMBL" id="AZAC01000014">
    <property type="protein sequence ID" value="KIX13902.1"/>
    <property type="molecule type" value="Genomic_DNA"/>
</dbReference>
<dbReference type="AlphaFoldDB" id="A0A0D2GG56"/>
<evidence type="ECO:0000256" key="1">
    <source>
        <dbReference type="SAM" id="MobiDB-lite"/>
    </source>
</evidence>
<gene>
    <name evidence="2" type="ORF">X474_12000</name>
</gene>
<sequence length="43" mass="4983">MRPAKGKINKYEVVESSRRPRKGQIVGKVKYEKNRGSYELTSN</sequence>
<evidence type="ECO:0000313" key="2">
    <source>
        <dbReference type="EMBL" id="KIX13902.1"/>
    </source>
</evidence>
<accession>A0A0D2GG56</accession>
<proteinExistence type="predicted"/>